<dbReference type="InterPro" id="IPR003526">
    <property type="entry name" value="MECDP_synthase"/>
</dbReference>
<reference evidence="10" key="1">
    <citation type="journal article" date="2020" name="mSystems">
        <title>Genome- and Community-Level Interaction Insights into Carbon Utilization and Element Cycling Functions of Hydrothermarchaeota in Hydrothermal Sediment.</title>
        <authorList>
            <person name="Zhou Z."/>
            <person name="Liu Y."/>
            <person name="Xu W."/>
            <person name="Pan J."/>
            <person name="Luo Z.H."/>
            <person name="Li M."/>
        </authorList>
    </citation>
    <scope>NUCLEOTIDE SEQUENCE [LARGE SCALE GENOMIC DNA]</scope>
    <source>
        <strain evidence="10">SpSt-914</strain>
    </source>
</reference>
<comment type="caution">
    <text evidence="7">Lacks conserved residue(s) required for the propagation of feature annotation.</text>
</comment>
<keyword evidence="6 7" id="KW-0456">Lyase</keyword>
<dbReference type="GO" id="GO:0019288">
    <property type="term" value="P:isopentenyl diphosphate biosynthetic process, methylerythritol 4-phosphate pathway"/>
    <property type="evidence" value="ECO:0007669"/>
    <property type="project" value="UniProtKB-UniRule"/>
</dbReference>
<comment type="similarity">
    <text evidence="7 8">Belongs to the IspF family.</text>
</comment>
<comment type="pathway">
    <text evidence="2 7">Isoprenoid biosynthesis; isopentenyl diphosphate biosynthesis via DXP pathway; isopentenyl diphosphate from 1-deoxy-D-xylulose 5-phosphate: step 4/6.</text>
</comment>
<feature type="binding site" evidence="7">
    <location>
        <begin position="36"/>
        <end position="37"/>
    </location>
    <ligand>
        <name>4-CDP-2-C-methyl-D-erythritol 2-phosphate</name>
        <dbReference type="ChEBI" id="CHEBI:57919"/>
    </ligand>
</feature>
<evidence type="ECO:0000256" key="8">
    <source>
        <dbReference type="RuleBase" id="RU004395"/>
    </source>
</evidence>
<comment type="catalytic activity">
    <reaction evidence="1 7 8">
        <text>4-CDP-2-C-methyl-D-erythritol 2-phosphate = 2-C-methyl-D-erythritol 2,4-cyclic diphosphate + CMP</text>
        <dbReference type="Rhea" id="RHEA:23864"/>
        <dbReference type="ChEBI" id="CHEBI:57919"/>
        <dbReference type="ChEBI" id="CHEBI:58483"/>
        <dbReference type="ChEBI" id="CHEBI:60377"/>
        <dbReference type="EC" id="4.6.1.12"/>
    </reaction>
</comment>
<proteinExistence type="inferred from homology"/>
<feature type="domain" description="2-C-methyl-D-erythritol 2,4-cyclodiphosphate synthase" evidence="9">
    <location>
        <begin position="4"/>
        <end position="156"/>
    </location>
</feature>
<dbReference type="NCBIfam" id="TIGR00151">
    <property type="entry name" value="ispF"/>
    <property type="match status" value="1"/>
</dbReference>
<dbReference type="InterPro" id="IPR020555">
    <property type="entry name" value="MECDP_synthase_CS"/>
</dbReference>
<dbReference type="InterPro" id="IPR036571">
    <property type="entry name" value="MECDP_synthase_sf"/>
</dbReference>
<dbReference type="HAMAP" id="MF_00107">
    <property type="entry name" value="IspF"/>
    <property type="match status" value="1"/>
</dbReference>
<dbReference type="PROSITE" id="PS01350">
    <property type="entry name" value="ISPF"/>
    <property type="match status" value="1"/>
</dbReference>
<evidence type="ECO:0000256" key="7">
    <source>
        <dbReference type="HAMAP-Rule" id="MF_00107"/>
    </source>
</evidence>
<dbReference type="GO" id="GO:0046872">
    <property type="term" value="F:metal ion binding"/>
    <property type="evidence" value="ECO:0007669"/>
    <property type="project" value="UniProtKB-KW"/>
</dbReference>
<feature type="site" description="Transition state stabilizer" evidence="7">
    <location>
        <position position="36"/>
    </location>
</feature>
<protein>
    <recommendedName>
        <fullName evidence="3 7">2-C-methyl-D-erythritol 2,4-cyclodiphosphate synthase</fullName>
        <shortName evidence="7">MECDP-synthase</shortName>
        <shortName evidence="7">MECPP-synthase</shortName>
        <shortName evidence="7">MECPS</shortName>
        <ecNumber evidence="3 7">4.6.1.12</ecNumber>
    </recommendedName>
</protein>
<comment type="subunit">
    <text evidence="7">Homotrimer.</text>
</comment>
<dbReference type="GO" id="GO:0016114">
    <property type="term" value="P:terpenoid biosynthetic process"/>
    <property type="evidence" value="ECO:0007669"/>
    <property type="project" value="InterPro"/>
</dbReference>
<name>A0A7V3PU12_UNCW3</name>
<dbReference type="UniPathway" id="UPA00056">
    <property type="reaction ID" value="UER00095"/>
</dbReference>
<comment type="function">
    <text evidence="7">Involved in the biosynthesis of isopentenyl diphosphate (IPP) and dimethylallyl diphosphate (DMAPP), two major building blocks of isoprenoid compounds. Catalyzes the conversion of 4-diphosphocytidyl-2-C-methyl-D-erythritol 2-phosphate (CDP-ME2P) to 2-C-methyl-D-erythritol 2,4-cyclodiphosphate (ME-CPP) with a corresponding release of cytidine 5-monophosphate (CMP).</text>
</comment>
<dbReference type="CDD" id="cd00554">
    <property type="entry name" value="MECDP_synthase"/>
    <property type="match status" value="1"/>
</dbReference>
<keyword evidence="5 7" id="KW-0414">Isoprene biosynthesis</keyword>
<dbReference type="EC" id="4.6.1.12" evidence="3 7"/>
<feature type="site" description="Transition state stabilizer" evidence="7">
    <location>
        <position position="135"/>
    </location>
</feature>
<keyword evidence="4 7" id="KW-0479">Metal-binding</keyword>
<gene>
    <name evidence="7" type="primary">ispF</name>
    <name evidence="10" type="ORF">ENX16_05075</name>
</gene>
<evidence type="ECO:0000256" key="6">
    <source>
        <dbReference type="ARBA" id="ARBA00023239"/>
    </source>
</evidence>
<comment type="caution">
    <text evidence="10">The sequence shown here is derived from an EMBL/GenBank/DDBJ whole genome shotgun (WGS) entry which is preliminary data.</text>
</comment>
<dbReference type="GO" id="GO:0008685">
    <property type="term" value="F:2-C-methyl-D-erythritol 2,4-cyclodiphosphate synthase activity"/>
    <property type="evidence" value="ECO:0007669"/>
    <property type="project" value="UniProtKB-UniRule"/>
</dbReference>
<feature type="binding site" evidence="7">
    <location>
        <begin position="63"/>
        <end position="67"/>
    </location>
    <ligand>
        <name>4-CDP-2-C-methyl-D-erythritol 2-phosphate</name>
        <dbReference type="ChEBI" id="CHEBI:57919"/>
    </ligand>
</feature>
<evidence type="ECO:0000313" key="10">
    <source>
        <dbReference type="EMBL" id="HGD13433.1"/>
    </source>
</evidence>
<feature type="binding site" evidence="7">
    <location>
        <position position="10"/>
    </location>
    <ligand>
        <name>a divalent metal cation</name>
        <dbReference type="ChEBI" id="CHEBI:60240"/>
    </ligand>
</feature>
<dbReference type="SUPFAM" id="SSF69765">
    <property type="entry name" value="IpsF-like"/>
    <property type="match status" value="1"/>
</dbReference>
<evidence type="ECO:0000256" key="5">
    <source>
        <dbReference type="ARBA" id="ARBA00023229"/>
    </source>
</evidence>
<dbReference type="Pfam" id="PF02542">
    <property type="entry name" value="YgbB"/>
    <property type="match status" value="1"/>
</dbReference>
<feature type="binding site" evidence="7">
    <location>
        <begin position="58"/>
        <end position="60"/>
    </location>
    <ligand>
        <name>4-CDP-2-C-methyl-D-erythritol 2-phosphate</name>
        <dbReference type="ChEBI" id="CHEBI:57919"/>
    </ligand>
</feature>
<evidence type="ECO:0000256" key="4">
    <source>
        <dbReference type="ARBA" id="ARBA00022723"/>
    </source>
</evidence>
<accession>A0A7V3PU12</accession>
<dbReference type="PANTHER" id="PTHR43181:SF1">
    <property type="entry name" value="2-C-METHYL-D-ERYTHRITOL 2,4-CYCLODIPHOSPHATE SYNTHASE, CHLOROPLASTIC"/>
    <property type="match status" value="1"/>
</dbReference>
<feature type="binding site" evidence="7">
    <location>
        <position position="12"/>
    </location>
    <ligand>
        <name>a divalent metal cation</name>
        <dbReference type="ChEBI" id="CHEBI:60240"/>
    </ligand>
</feature>
<sequence length="158" mass="17515">MPYRIGLGFDAHRLKKGRTLVLGGTFIDFDYGLVGHSDADVLMHALIDALLGALALPDIGTIFPDTDPQYHNIESKKLLRLVMSRVHRAKYRIAQVDSVLICDLPKISPYVRQIRENLAHLLKIPPDRIGIKAKTTEGTQLALPNKSISALVITLLVK</sequence>
<evidence type="ECO:0000256" key="2">
    <source>
        <dbReference type="ARBA" id="ARBA00004709"/>
    </source>
</evidence>
<dbReference type="Gene3D" id="3.30.1330.50">
    <property type="entry name" value="2-C-methyl-D-erythritol 2,4-cyclodiphosphate synthase"/>
    <property type="match status" value="1"/>
</dbReference>
<evidence type="ECO:0000256" key="3">
    <source>
        <dbReference type="ARBA" id="ARBA00012579"/>
    </source>
</evidence>
<evidence type="ECO:0000259" key="9">
    <source>
        <dbReference type="Pfam" id="PF02542"/>
    </source>
</evidence>
<evidence type="ECO:0000256" key="1">
    <source>
        <dbReference type="ARBA" id="ARBA00000200"/>
    </source>
</evidence>
<dbReference type="AlphaFoldDB" id="A0A7V3PU12"/>
<feature type="binding site" evidence="7">
    <location>
        <position position="44"/>
    </location>
    <ligand>
        <name>a divalent metal cation</name>
        <dbReference type="ChEBI" id="CHEBI:60240"/>
    </ligand>
</feature>
<feature type="binding site" evidence="7">
    <location>
        <begin position="10"/>
        <end position="12"/>
    </location>
    <ligand>
        <name>4-CDP-2-C-methyl-D-erythritol 2-phosphate</name>
        <dbReference type="ChEBI" id="CHEBI:57919"/>
    </ligand>
</feature>
<dbReference type="PANTHER" id="PTHR43181">
    <property type="entry name" value="2-C-METHYL-D-ERYTHRITOL 2,4-CYCLODIPHOSPHATE SYNTHASE, CHLOROPLASTIC"/>
    <property type="match status" value="1"/>
</dbReference>
<organism evidence="10">
    <name type="scientific">candidate division WOR-3 bacterium</name>
    <dbReference type="NCBI Taxonomy" id="2052148"/>
    <lineage>
        <taxon>Bacteria</taxon>
        <taxon>Bacteria division WOR-3</taxon>
    </lineage>
</organism>
<dbReference type="EMBL" id="DTMZ01000113">
    <property type="protein sequence ID" value="HGD13433.1"/>
    <property type="molecule type" value="Genomic_DNA"/>
</dbReference>
<comment type="cofactor">
    <cofactor evidence="7">
        <name>a divalent metal cation</name>
        <dbReference type="ChEBI" id="CHEBI:60240"/>
    </cofactor>
    <text evidence="7">Binds 1 divalent metal cation per subunit.</text>
</comment>